<comment type="caution">
    <text evidence="1">The sequence shown here is derived from an EMBL/GenBank/DDBJ whole genome shotgun (WGS) entry which is preliminary data.</text>
</comment>
<proteinExistence type="predicted"/>
<gene>
    <name evidence="1" type="ORF">MEDL_55652</name>
</gene>
<evidence type="ECO:0000313" key="2">
    <source>
        <dbReference type="Proteomes" id="UP000683360"/>
    </source>
</evidence>
<dbReference type="AlphaFoldDB" id="A0A8S3ULH4"/>
<keyword evidence="2" id="KW-1185">Reference proteome</keyword>
<protein>
    <submittedName>
        <fullName evidence="1">Uncharacterized protein</fullName>
    </submittedName>
</protein>
<evidence type="ECO:0000313" key="1">
    <source>
        <dbReference type="EMBL" id="CAG2243540.1"/>
    </source>
</evidence>
<sequence>MLKWVKCGFCPNYFIPEENLFDGRLNSSNQIKSEKRLEKILKLGFDCLRLVKKNNISDYMKSRKSPECLQQLRESSTIVYKKALCTAEISIIEDALSVFNHEILEHFSFEANNNTFKLMFWLWKTLNRIQQICASSNTDRETQKSLSLLLPHICTCLAGNISAKAIQQIPQIRYFLFLGSFMYFFKYIKG</sequence>
<dbReference type="EMBL" id="CAJPWZ010002704">
    <property type="protein sequence ID" value="CAG2243540.1"/>
    <property type="molecule type" value="Genomic_DNA"/>
</dbReference>
<dbReference type="Proteomes" id="UP000683360">
    <property type="component" value="Unassembled WGS sequence"/>
</dbReference>
<accession>A0A8S3ULH4</accession>
<dbReference type="OrthoDB" id="6158026at2759"/>
<reference evidence="1" key="1">
    <citation type="submission" date="2021-03" db="EMBL/GenBank/DDBJ databases">
        <authorList>
            <person name="Bekaert M."/>
        </authorList>
    </citation>
    <scope>NUCLEOTIDE SEQUENCE</scope>
</reference>
<organism evidence="1 2">
    <name type="scientific">Mytilus edulis</name>
    <name type="common">Blue mussel</name>
    <dbReference type="NCBI Taxonomy" id="6550"/>
    <lineage>
        <taxon>Eukaryota</taxon>
        <taxon>Metazoa</taxon>
        <taxon>Spiralia</taxon>
        <taxon>Lophotrochozoa</taxon>
        <taxon>Mollusca</taxon>
        <taxon>Bivalvia</taxon>
        <taxon>Autobranchia</taxon>
        <taxon>Pteriomorphia</taxon>
        <taxon>Mytilida</taxon>
        <taxon>Mytiloidea</taxon>
        <taxon>Mytilidae</taxon>
        <taxon>Mytilinae</taxon>
        <taxon>Mytilus</taxon>
    </lineage>
</organism>
<name>A0A8S3ULH4_MYTED</name>